<comment type="catalytic activity">
    <reaction evidence="15">
        <text>N(6),N(6),N(6)-trimethyl-L-lysyl(9)-[histone H3] + 2 2-oxoglutarate + 2 O2 = N(6)-methyl-L-lysyl(9)-[histone H3] + 2 formaldehyde + 2 succinate + 2 CO2</text>
        <dbReference type="Rhea" id="RHEA:60200"/>
        <dbReference type="Rhea" id="RHEA-COMP:15538"/>
        <dbReference type="Rhea" id="RHEA-COMP:15542"/>
        <dbReference type="ChEBI" id="CHEBI:15379"/>
        <dbReference type="ChEBI" id="CHEBI:16526"/>
        <dbReference type="ChEBI" id="CHEBI:16810"/>
        <dbReference type="ChEBI" id="CHEBI:16842"/>
        <dbReference type="ChEBI" id="CHEBI:30031"/>
        <dbReference type="ChEBI" id="CHEBI:61929"/>
        <dbReference type="ChEBI" id="CHEBI:61961"/>
        <dbReference type="EC" id="1.14.11.66"/>
    </reaction>
</comment>
<accession>A0AAN7SEN2</accession>
<evidence type="ECO:0000256" key="2">
    <source>
        <dbReference type="ARBA" id="ARBA00004123"/>
    </source>
</evidence>
<dbReference type="CDD" id="cd20392">
    <property type="entry name" value="Tudor_JMJD2_rpt2"/>
    <property type="match status" value="1"/>
</dbReference>
<feature type="compositionally biased region" description="Polar residues" evidence="17">
    <location>
        <begin position="613"/>
        <end position="623"/>
    </location>
</feature>
<evidence type="ECO:0000256" key="1">
    <source>
        <dbReference type="ARBA" id="ARBA00001954"/>
    </source>
</evidence>
<evidence type="ECO:0000256" key="7">
    <source>
        <dbReference type="ARBA" id="ARBA00022833"/>
    </source>
</evidence>
<keyword evidence="5" id="KW-0479">Metal-binding</keyword>
<dbReference type="Proteomes" id="UP001353858">
    <property type="component" value="Unassembled WGS sequence"/>
</dbReference>
<comment type="subcellular location">
    <subcellularLocation>
        <location evidence="2">Nucleus</location>
    </subcellularLocation>
</comment>
<dbReference type="GO" id="GO:0005634">
    <property type="term" value="C:nucleus"/>
    <property type="evidence" value="ECO:0007669"/>
    <property type="project" value="UniProtKB-SubCell"/>
</dbReference>
<evidence type="ECO:0000256" key="9">
    <source>
        <dbReference type="ARBA" id="ARBA00022964"/>
    </source>
</evidence>
<feature type="region of interest" description="Disordered" evidence="17">
    <location>
        <begin position="1503"/>
        <end position="1523"/>
    </location>
</feature>
<evidence type="ECO:0000256" key="4">
    <source>
        <dbReference type="ARBA" id="ARBA00012900"/>
    </source>
</evidence>
<dbReference type="PANTHER" id="PTHR10694:SF129">
    <property type="entry name" value="LYSINE-SPECIFIC DEMETHYLASE 4B-RELATED"/>
    <property type="match status" value="1"/>
</dbReference>
<name>A0AAN7SEN2_9COLE</name>
<evidence type="ECO:0000256" key="14">
    <source>
        <dbReference type="ARBA" id="ARBA00023242"/>
    </source>
</evidence>
<sequence>MAEANVARFPKIMVFRPTWDEFKDFAKYIEYMESMGAHKAGVAKVIPPPEWVPRKSGYKLDQLDVVIPAPICQVVTGKQGLYQQINIQKKAMTVQQYHDLATSDRYNTPRHFDYEDLERKYWKNITYVAPIYGADVSGSLTDASVNEWNINRLGTILDYVNEDYGISIEGVNTAYLYFGMWKTTFPWHTEDMDLYSINFLHFGAPKTWYAIPPEHGRRLERLANGFFPGSYQTCQAFLRHKMTLISPQILKQYSIPYNKITQEQGEIMITFPYGYHAGFNHGFNCAESTNFACPRWVEYGKRASQCTCSKDMVKISMDTFVKRFQPERYEKWLQGVDIGPHPEEPNKQVAAPHPLPQDILCNKNNTSLPLSFLEAPVKKNPFVKRARAMGYTGQFSLAEFPAELQLELMEEDLDASGVEVPPDEQQLEVLEDIWLKAGEIDVEEAAIFDSGYRVGQRRKPIPRRRKNVDANFSPTNQFRRPKKKFDKDGNLVPVRRKKLLKRNRLHLDSFYRTFSNRNKKVCGKIVTPLDLLKNSDENSSSSTNTDELIKSLVAEQTQKLKITMDQDELIQSLINEKKDDLQKHKHNKHKIHREHCRKFKKIRGAFVPERETQAPTQQNGQQPRSEEESFDDHESVTKIIDDIIKRAAIEHEEKLKVEFGTPEISGIKTPPLSFSPGCDILEISHKRGPYGKRPPKDPNKVQVKRKSVEFKIKTENGDVEIWKHEEKPDINKIEISPVVQTAPVIKPAPQHLPGFTGGPGYENAFLSFLKNNVSSKTKIPEKLPFIKQEVEDVDIHRHLDKVVQVKRTYKIPKKTNISKMSDDNSITCTPIKPTSTYKGSQNHNLFGGNVKKPSGITALQGSNMVITPVVSKETGRKKLNGSGRDGLVITKNNKNNSVKSTLRSLLTNESKRAKKIEILNTQLKSEDDQDSALRDKIQHGAINLQHLLKMSLNHTKKYGEPRKRGRKSKEELMERTMMAAMFKEMQPSQIQEFKRQLAKAIEPEDAEDSNVTINKIQKQLSKTVKDSPLLVAELAKPLPQVPKPIALPAVLTQIPKPVAEIADPPKLASEPPELIAEVPKALPESPKHSPKLPQLSPEVPKLSPEVPQNEQQYVVAQQSDGYSCIQTTDGSMTLYAGKQEGGNVQENGFHLHHASSEAPLETLGVAYVQTVPIAVSIPVQSTVQYVQQSNSFNVQVVPNVVQNVQYVPNSNVYSYQGVYQYESNQNEQIKSEPQPMVVERKGPNIIWQEQAMHYTVNQCSVEENNLERFYPMSKRAITLDENSNAKTIESKENNNVKTQPSIDVLKRFTSLSTNDDKIALQAKNLLRTYPKLANNLARKLQHDLKLKKNEDSKNDSSRVQYVLKKLITKTELESSKRASKHQVIVEILKRINSITKDKIDSSFVKTTPPAEPVKVKEIDEPRVNALTVNSEVFDNFQEKVMKTVEFQMQFSEKGVEPPKNLDKVQPKKIKGGLSRNLKEMIKRLTPMSVRIVLKDLEHCDSPKASNPASFMCSSSEDEAPKTYPKKTVANTKDRVLAINEEVWAKHKNGRFYRGKISHRKPVVYCSAYFTCDGTFTNNLHLECILDLKPNTLPNINQMVRVLWMDGLVYDARFVGSRNAILYTVLFEDESQLELKRDVIYGITDPIPKRILVKLSHASEMQNREHLYDLERELPAKRPPKPKRSRM</sequence>
<dbReference type="PANTHER" id="PTHR10694">
    <property type="entry name" value="LYSINE-SPECIFIC DEMETHYLASE"/>
    <property type="match status" value="1"/>
</dbReference>
<comment type="cofactor">
    <cofactor evidence="1">
        <name>Fe(2+)</name>
        <dbReference type="ChEBI" id="CHEBI:29033"/>
    </cofactor>
</comment>
<evidence type="ECO:0000256" key="15">
    <source>
        <dbReference type="ARBA" id="ARBA00049349"/>
    </source>
</evidence>
<dbReference type="Gene3D" id="3.10.330.70">
    <property type="match status" value="1"/>
</dbReference>
<evidence type="ECO:0000256" key="5">
    <source>
        <dbReference type="ARBA" id="ARBA00022723"/>
    </source>
</evidence>
<keyword evidence="10" id="KW-0560">Oxidoreductase</keyword>
<dbReference type="SUPFAM" id="SSF51197">
    <property type="entry name" value="Clavaminate synthase-like"/>
    <property type="match status" value="1"/>
</dbReference>
<dbReference type="GO" id="GO:0140684">
    <property type="term" value="F:histone H3K9me2/H3K9me3 demethylase activity"/>
    <property type="evidence" value="ECO:0007669"/>
    <property type="project" value="UniProtKB-EC"/>
</dbReference>
<evidence type="ECO:0000256" key="11">
    <source>
        <dbReference type="ARBA" id="ARBA00023004"/>
    </source>
</evidence>
<evidence type="ECO:0000256" key="13">
    <source>
        <dbReference type="ARBA" id="ARBA00023163"/>
    </source>
</evidence>
<dbReference type="EMBL" id="JARPUR010000004">
    <property type="protein sequence ID" value="KAK4878252.1"/>
    <property type="molecule type" value="Genomic_DNA"/>
</dbReference>
<evidence type="ECO:0000256" key="12">
    <source>
        <dbReference type="ARBA" id="ARBA00023015"/>
    </source>
</evidence>
<organism evidence="20 21">
    <name type="scientific">Aquatica leii</name>
    <dbReference type="NCBI Taxonomy" id="1421715"/>
    <lineage>
        <taxon>Eukaryota</taxon>
        <taxon>Metazoa</taxon>
        <taxon>Ecdysozoa</taxon>
        <taxon>Arthropoda</taxon>
        <taxon>Hexapoda</taxon>
        <taxon>Insecta</taxon>
        <taxon>Pterygota</taxon>
        <taxon>Neoptera</taxon>
        <taxon>Endopterygota</taxon>
        <taxon>Coleoptera</taxon>
        <taxon>Polyphaga</taxon>
        <taxon>Elateriformia</taxon>
        <taxon>Elateroidea</taxon>
        <taxon>Lampyridae</taxon>
        <taxon>Luciolinae</taxon>
        <taxon>Aquatica</taxon>
    </lineage>
</organism>
<dbReference type="Pfam" id="PF02375">
    <property type="entry name" value="JmjN"/>
    <property type="match status" value="1"/>
</dbReference>
<dbReference type="EC" id="1.14.11.66" evidence="4"/>
<dbReference type="SMART" id="SM00558">
    <property type="entry name" value="JmjC"/>
    <property type="match status" value="1"/>
</dbReference>
<feature type="region of interest" description="Disordered" evidence="17">
    <location>
        <begin position="466"/>
        <end position="488"/>
    </location>
</feature>
<evidence type="ECO:0000259" key="18">
    <source>
        <dbReference type="PROSITE" id="PS51183"/>
    </source>
</evidence>
<dbReference type="PROSITE" id="PS51183">
    <property type="entry name" value="JMJN"/>
    <property type="match status" value="1"/>
</dbReference>
<dbReference type="FunFam" id="2.60.120.650:FF:000048">
    <property type="entry name" value="Lysine-specific demethylase 4A"/>
    <property type="match status" value="1"/>
</dbReference>
<keyword evidence="13" id="KW-0804">Transcription</keyword>
<dbReference type="SMART" id="SM00545">
    <property type="entry name" value="JmjN"/>
    <property type="match status" value="1"/>
</dbReference>
<dbReference type="InterPro" id="IPR040477">
    <property type="entry name" value="KDM4-like_Tudor"/>
</dbReference>
<dbReference type="InterPro" id="IPR003349">
    <property type="entry name" value="JmjN"/>
</dbReference>
<dbReference type="GO" id="GO:0046872">
    <property type="term" value="F:metal ion binding"/>
    <property type="evidence" value="ECO:0007669"/>
    <property type="project" value="UniProtKB-KW"/>
</dbReference>
<evidence type="ECO:0000313" key="21">
    <source>
        <dbReference type="Proteomes" id="UP001353858"/>
    </source>
</evidence>
<dbReference type="GO" id="GO:0048512">
    <property type="term" value="P:circadian behavior"/>
    <property type="evidence" value="ECO:0007669"/>
    <property type="project" value="UniProtKB-ARBA"/>
</dbReference>
<keyword evidence="6" id="KW-0677">Repeat</keyword>
<dbReference type="InterPro" id="IPR002999">
    <property type="entry name" value="Tudor"/>
</dbReference>
<dbReference type="Pfam" id="PF18104">
    <property type="entry name" value="Tudor_2"/>
    <property type="match status" value="1"/>
</dbReference>
<evidence type="ECO:0000313" key="20">
    <source>
        <dbReference type="EMBL" id="KAK4878252.1"/>
    </source>
</evidence>
<dbReference type="PROSITE" id="PS51184">
    <property type="entry name" value="JMJC"/>
    <property type="match status" value="1"/>
</dbReference>
<evidence type="ECO:0000256" key="16">
    <source>
        <dbReference type="ARBA" id="ARBA00053408"/>
    </source>
</evidence>
<keyword evidence="14" id="KW-0539">Nucleus</keyword>
<dbReference type="SUPFAM" id="SSF63748">
    <property type="entry name" value="Tudor/PWWP/MBT"/>
    <property type="match status" value="2"/>
</dbReference>
<dbReference type="GO" id="GO:0000785">
    <property type="term" value="C:chromatin"/>
    <property type="evidence" value="ECO:0007669"/>
    <property type="project" value="TreeGrafter"/>
</dbReference>
<evidence type="ECO:0000256" key="10">
    <source>
        <dbReference type="ARBA" id="ARBA00023002"/>
    </source>
</evidence>
<protein>
    <recommendedName>
        <fullName evidence="4">[histone H3]-trimethyl-L-lysine(9) demethylase</fullName>
        <ecNumber evidence="4">1.14.11.66</ecNumber>
    </recommendedName>
</protein>
<keyword evidence="21" id="KW-1185">Reference proteome</keyword>
<evidence type="ECO:0000256" key="6">
    <source>
        <dbReference type="ARBA" id="ARBA00022737"/>
    </source>
</evidence>
<keyword evidence="12" id="KW-0805">Transcription regulation</keyword>
<dbReference type="Pfam" id="PF02373">
    <property type="entry name" value="JmjC"/>
    <property type="match status" value="1"/>
</dbReference>
<dbReference type="Gene3D" id="2.60.120.650">
    <property type="entry name" value="Cupin"/>
    <property type="match status" value="1"/>
</dbReference>
<evidence type="ECO:0000256" key="3">
    <source>
        <dbReference type="ARBA" id="ARBA00009711"/>
    </source>
</evidence>
<proteinExistence type="inferred from homology"/>
<evidence type="ECO:0000256" key="17">
    <source>
        <dbReference type="SAM" id="MobiDB-lite"/>
    </source>
</evidence>
<feature type="compositionally biased region" description="Basic and acidic residues" evidence="17">
    <location>
        <begin position="624"/>
        <end position="634"/>
    </location>
</feature>
<feature type="domain" description="JmjN" evidence="18">
    <location>
        <begin position="12"/>
        <end position="54"/>
    </location>
</feature>
<reference evidence="21" key="1">
    <citation type="submission" date="2023-01" db="EMBL/GenBank/DDBJ databases">
        <title>Key to firefly adult light organ development and bioluminescence: homeobox transcription factors regulate luciferase expression and transportation to peroxisome.</title>
        <authorList>
            <person name="Fu X."/>
        </authorList>
    </citation>
    <scope>NUCLEOTIDE SEQUENCE [LARGE SCALE GENOMIC DNA]</scope>
</reference>
<keyword evidence="11" id="KW-0408">Iron</keyword>
<keyword evidence="7" id="KW-0862">Zinc</keyword>
<dbReference type="Gene3D" id="2.30.30.140">
    <property type="match status" value="1"/>
</dbReference>
<gene>
    <name evidence="20" type="ORF">RN001_010758</name>
</gene>
<dbReference type="GO" id="GO:0010468">
    <property type="term" value="P:regulation of gene expression"/>
    <property type="evidence" value="ECO:0007669"/>
    <property type="project" value="TreeGrafter"/>
</dbReference>
<dbReference type="GO" id="GO:0140681">
    <property type="term" value="F:histone H3K36me2/H3K36me3 demethylase activity"/>
    <property type="evidence" value="ECO:0007669"/>
    <property type="project" value="UniProtKB-ARBA"/>
</dbReference>
<comment type="function">
    <text evidence="16">Probable histone demethylase that specifically demethylates 'Lys-9' and 'Lys-36' residues of histone H3, thereby playing a central role in histone code. Demethylation of Lys residue generates formaldehyde and succinate.</text>
</comment>
<keyword evidence="9" id="KW-0223">Dioxygenase</keyword>
<comment type="caution">
    <text evidence="20">The sequence shown here is derived from an EMBL/GenBank/DDBJ whole genome shotgun (WGS) entry which is preliminary data.</text>
</comment>
<comment type="similarity">
    <text evidence="3">Belongs to the JHDM3 histone demethylase family.</text>
</comment>
<dbReference type="SMART" id="SM00333">
    <property type="entry name" value="TUDOR"/>
    <property type="match status" value="1"/>
</dbReference>
<keyword evidence="8" id="KW-0156">Chromatin regulator</keyword>
<feature type="compositionally biased region" description="Polar residues" evidence="17">
    <location>
        <begin position="1503"/>
        <end position="1514"/>
    </location>
</feature>
<dbReference type="InterPro" id="IPR003347">
    <property type="entry name" value="JmjC_dom"/>
</dbReference>
<evidence type="ECO:0000259" key="19">
    <source>
        <dbReference type="PROSITE" id="PS51184"/>
    </source>
</evidence>
<evidence type="ECO:0000256" key="8">
    <source>
        <dbReference type="ARBA" id="ARBA00022853"/>
    </source>
</evidence>
<feature type="domain" description="JmjC" evidence="19">
    <location>
        <begin position="142"/>
        <end position="308"/>
    </location>
</feature>
<feature type="region of interest" description="Disordered" evidence="17">
    <location>
        <begin position="606"/>
        <end position="634"/>
    </location>
</feature>